<keyword evidence="3" id="KW-1185">Reference proteome</keyword>
<protein>
    <submittedName>
        <fullName evidence="2">Membrane protein</fullName>
    </submittedName>
</protein>
<sequence length="70" mass="7734">MMKSNTPFWVGISSVLLSGLIFLFVLIYYPTGNESSWGGMGFLVAVAFFAIIGLIFLIVGFVYRLMSRSS</sequence>
<dbReference type="Proteomes" id="UP001179280">
    <property type="component" value="Unassembled WGS sequence"/>
</dbReference>
<dbReference type="RefSeq" id="WP_054793445.1">
    <property type="nucleotide sequence ID" value="NZ_JAFBCV010000001.1"/>
</dbReference>
<accession>A0ABS2SQ84</accession>
<keyword evidence="1" id="KW-1133">Transmembrane helix</keyword>
<proteinExistence type="predicted"/>
<evidence type="ECO:0000313" key="2">
    <source>
        <dbReference type="EMBL" id="MBM7836970.1"/>
    </source>
</evidence>
<dbReference type="EMBL" id="JAFBCV010000001">
    <property type="protein sequence ID" value="MBM7836970.1"/>
    <property type="molecule type" value="Genomic_DNA"/>
</dbReference>
<evidence type="ECO:0000313" key="3">
    <source>
        <dbReference type="Proteomes" id="UP001179280"/>
    </source>
</evidence>
<comment type="caution">
    <text evidence="2">The sequence shown here is derived from an EMBL/GenBank/DDBJ whole genome shotgun (WGS) entry which is preliminary data.</text>
</comment>
<keyword evidence="1" id="KW-0472">Membrane</keyword>
<keyword evidence="1" id="KW-0812">Transmembrane</keyword>
<feature type="transmembrane region" description="Helical" evidence="1">
    <location>
        <begin position="7"/>
        <end position="29"/>
    </location>
</feature>
<feature type="transmembrane region" description="Helical" evidence="1">
    <location>
        <begin position="41"/>
        <end position="63"/>
    </location>
</feature>
<evidence type="ECO:0000256" key="1">
    <source>
        <dbReference type="SAM" id="Phobius"/>
    </source>
</evidence>
<organism evidence="2 3">
    <name type="scientific">Shouchella xiaoxiensis</name>
    <dbReference type="NCBI Taxonomy" id="766895"/>
    <lineage>
        <taxon>Bacteria</taxon>
        <taxon>Bacillati</taxon>
        <taxon>Bacillota</taxon>
        <taxon>Bacilli</taxon>
        <taxon>Bacillales</taxon>
        <taxon>Bacillaceae</taxon>
        <taxon>Shouchella</taxon>
    </lineage>
</organism>
<gene>
    <name evidence="2" type="ORF">JOC54_000201</name>
</gene>
<reference evidence="2" key="1">
    <citation type="submission" date="2021-01" db="EMBL/GenBank/DDBJ databases">
        <title>Genomic Encyclopedia of Type Strains, Phase IV (KMG-IV): sequencing the most valuable type-strain genomes for metagenomic binning, comparative biology and taxonomic classification.</title>
        <authorList>
            <person name="Goeker M."/>
        </authorList>
    </citation>
    <scope>NUCLEOTIDE SEQUENCE</scope>
    <source>
        <strain evidence="2">DSM 21943</strain>
    </source>
</reference>
<name>A0ABS2SQ84_9BACI</name>